<organism evidence="6 7">
    <name type="scientific">Vanilla planifolia</name>
    <name type="common">Vanilla</name>
    <dbReference type="NCBI Taxonomy" id="51239"/>
    <lineage>
        <taxon>Eukaryota</taxon>
        <taxon>Viridiplantae</taxon>
        <taxon>Streptophyta</taxon>
        <taxon>Embryophyta</taxon>
        <taxon>Tracheophyta</taxon>
        <taxon>Spermatophyta</taxon>
        <taxon>Magnoliopsida</taxon>
        <taxon>Liliopsida</taxon>
        <taxon>Asparagales</taxon>
        <taxon>Orchidaceae</taxon>
        <taxon>Vanilloideae</taxon>
        <taxon>Vanilleae</taxon>
        <taxon>Vanilla</taxon>
    </lineage>
</organism>
<keyword evidence="4" id="KW-0961">Cell wall biogenesis/degradation</keyword>
<dbReference type="InterPro" id="IPR000070">
    <property type="entry name" value="Pectinesterase_cat"/>
</dbReference>
<dbReference type="OrthoDB" id="1932497at2759"/>
<dbReference type="AlphaFoldDB" id="A0A835RUL0"/>
<keyword evidence="7" id="KW-1185">Reference proteome</keyword>
<accession>A0A835RUL0</accession>
<comment type="function">
    <text evidence="4">Acts in the modification of cell walls via demethylesterification of cell wall pectin.</text>
</comment>
<dbReference type="InterPro" id="IPR018040">
    <property type="entry name" value="Pectinesterase_Tyr_AS"/>
</dbReference>
<evidence type="ECO:0000256" key="2">
    <source>
        <dbReference type="ARBA" id="ARBA00022801"/>
    </source>
</evidence>
<dbReference type="Gene3D" id="2.160.20.10">
    <property type="entry name" value="Single-stranded right-handed beta-helix, Pectin lyase-like"/>
    <property type="match status" value="1"/>
</dbReference>
<dbReference type="PROSITE" id="PS00800">
    <property type="entry name" value="PECTINESTERASE_1"/>
    <property type="match status" value="1"/>
</dbReference>
<sequence length="150" mass="15927">MAAAGGDDAVGVKAMSAEVRVLSQYISNALALHAKLKGKAGRGRRLRNEFPDWLTAEDRKLLQASPEDIRPDAVVAADGSGTHRTITEAIESLSLKPDDSDGGGGRSVIYVKAGTYREYIKIPTKQKNVMLMGDGKGKSVIVGSRNSEDG</sequence>
<dbReference type="UniPathway" id="UPA00545">
    <property type="reaction ID" value="UER00823"/>
</dbReference>
<reference evidence="6 7" key="1">
    <citation type="journal article" date="2020" name="Nat. Food">
        <title>A phased Vanilla planifolia genome enables genetic improvement of flavour and production.</title>
        <authorList>
            <person name="Hasing T."/>
            <person name="Tang H."/>
            <person name="Brym M."/>
            <person name="Khazi F."/>
            <person name="Huang T."/>
            <person name="Chambers A.H."/>
        </authorList>
    </citation>
    <scope>NUCLEOTIDE SEQUENCE [LARGE SCALE GENOMIC DNA]</scope>
    <source>
        <tissue evidence="6">Leaf</tissue>
    </source>
</reference>
<dbReference type="Proteomes" id="UP000636800">
    <property type="component" value="Chromosome 2"/>
</dbReference>
<name>A0A835RUL0_VANPL</name>
<protein>
    <recommendedName>
        <fullName evidence="4">Pectinesterase</fullName>
        <ecNumber evidence="4">3.1.1.11</ecNumber>
    </recommendedName>
</protein>
<dbReference type="InterPro" id="IPR011050">
    <property type="entry name" value="Pectin_lyase_fold/virulence"/>
</dbReference>
<dbReference type="PANTHER" id="PTHR31707">
    <property type="entry name" value="PECTINESTERASE"/>
    <property type="match status" value="1"/>
</dbReference>
<gene>
    <name evidence="6" type="ORF">HPP92_005791</name>
</gene>
<feature type="domain" description="Pectinesterase catalytic" evidence="5">
    <location>
        <begin position="72"/>
        <end position="149"/>
    </location>
</feature>
<dbReference type="EC" id="3.1.1.11" evidence="4"/>
<keyword evidence="2 4" id="KW-0378">Hydrolase</keyword>
<evidence type="ECO:0000256" key="3">
    <source>
        <dbReference type="ARBA" id="ARBA00023085"/>
    </source>
</evidence>
<evidence type="ECO:0000313" key="7">
    <source>
        <dbReference type="Proteomes" id="UP000636800"/>
    </source>
</evidence>
<keyword evidence="4" id="KW-0964">Secreted</keyword>
<evidence type="ECO:0000313" key="6">
    <source>
        <dbReference type="EMBL" id="KAG0492393.1"/>
    </source>
</evidence>
<comment type="catalytic activity">
    <reaction evidence="4">
        <text>[(1-&gt;4)-alpha-D-galacturonosyl methyl ester](n) + n H2O = [(1-&gt;4)-alpha-D-galacturonosyl](n) + n methanol + n H(+)</text>
        <dbReference type="Rhea" id="RHEA:22380"/>
        <dbReference type="Rhea" id="RHEA-COMP:14570"/>
        <dbReference type="Rhea" id="RHEA-COMP:14573"/>
        <dbReference type="ChEBI" id="CHEBI:15377"/>
        <dbReference type="ChEBI" id="CHEBI:15378"/>
        <dbReference type="ChEBI" id="CHEBI:17790"/>
        <dbReference type="ChEBI" id="CHEBI:140522"/>
        <dbReference type="ChEBI" id="CHEBI:140523"/>
        <dbReference type="EC" id="3.1.1.11"/>
    </reaction>
</comment>
<dbReference type="GO" id="GO:0045490">
    <property type="term" value="P:pectin catabolic process"/>
    <property type="evidence" value="ECO:0007669"/>
    <property type="project" value="UniProtKB-UniRule"/>
</dbReference>
<evidence type="ECO:0000259" key="5">
    <source>
        <dbReference type="Pfam" id="PF01095"/>
    </source>
</evidence>
<proteinExistence type="predicted"/>
<keyword evidence="4" id="KW-0134">Cell wall</keyword>
<keyword evidence="3 4" id="KW-0063">Aspartyl esterase</keyword>
<dbReference type="Pfam" id="PF01095">
    <property type="entry name" value="Pectinesterase"/>
    <property type="match status" value="1"/>
</dbReference>
<dbReference type="GO" id="GO:0030599">
    <property type="term" value="F:pectinesterase activity"/>
    <property type="evidence" value="ECO:0007669"/>
    <property type="project" value="UniProtKB-UniRule"/>
</dbReference>
<comment type="subcellular location">
    <subcellularLocation>
        <location evidence="4">Secreted</location>
        <location evidence="4">Cell wall</location>
    </subcellularLocation>
</comment>
<dbReference type="SUPFAM" id="SSF51126">
    <property type="entry name" value="Pectin lyase-like"/>
    <property type="match status" value="1"/>
</dbReference>
<dbReference type="GO" id="GO:0042545">
    <property type="term" value="P:cell wall modification"/>
    <property type="evidence" value="ECO:0007669"/>
    <property type="project" value="UniProtKB-UniRule"/>
</dbReference>
<comment type="pathway">
    <text evidence="1 4">Glycan metabolism; pectin degradation; 2-dehydro-3-deoxy-D-gluconate from pectin: step 1/5.</text>
</comment>
<dbReference type="InterPro" id="IPR012334">
    <property type="entry name" value="Pectin_lyas_fold"/>
</dbReference>
<dbReference type="EMBL" id="JADCNL010000002">
    <property type="protein sequence ID" value="KAG0492393.1"/>
    <property type="molecule type" value="Genomic_DNA"/>
</dbReference>
<evidence type="ECO:0000256" key="1">
    <source>
        <dbReference type="ARBA" id="ARBA00005184"/>
    </source>
</evidence>
<evidence type="ECO:0000256" key="4">
    <source>
        <dbReference type="RuleBase" id="RU000589"/>
    </source>
</evidence>
<comment type="caution">
    <text evidence="6">The sequence shown here is derived from an EMBL/GenBank/DDBJ whole genome shotgun (WGS) entry which is preliminary data.</text>
</comment>